<keyword evidence="3" id="KW-1185">Reference proteome</keyword>
<proteinExistence type="predicted"/>
<gene>
    <name evidence="2" type="ORF">FB557_1514</name>
</gene>
<dbReference type="RefSeq" id="WP_144856966.1">
    <property type="nucleotide sequence ID" value="NZ_BAAAYT010000001.1"/>
</dbReference>
<evidence type="ECO:0000313" key="3">
    <source>
        <dbReference type="Proteomes" id="UP000315628"/>
    </source>
</evidence>
<accession>A0A560WEN4</accession>
<feature type="transmembrane region" description="Helical" evidence="1">
    <location>
        <begin position="39"/>
        <end position="59"/>
    </location>
</feature>
<keyword evidence="1" id="KW-0472">Membrane</keyword>
<dbReference type="EMBL" id="VIUW01000002">
    <property type="protein sequence ID" value="TWD15974.1"/>
    <property type="molecule type" value="Genomic_DNA"/>
</dbReference>
<evidence type="ECO:0000313" key="2">
    <source>
        <dbReference type="EMBL" id="TWD15974.1"/>
    </source>
</evidence>
<keyword evidence="1" id="KW-1133">Transmembrane helix</keyword>
<feature type="transmembrane region" description="Helical" evidence="1">
    <location>
        <begin position="65"/>
        <end position="86"/>
    </location>
</feature>
<evidence type="ECO:0000256" key="1">
    <source>
        <dbReference type="SAM" id="Phobius"/>
    </source>
</evidence>
<protein>
    <submittedName>
        <fullName evidence="2">Uncharacterized protein</fullName>
    </submittedName>
</protein>
<dbReference type="AlphaFoldDB" id="A0A560WEN4"/>
<organism evidence="2 3">
    <name type="scientific">Marihabitans asiaticum</name>
    <dbReference type="NCBI Taxonomy" id="415218"/>
    <lineage>
        <taxon>Bacteria</taxon>
        <taxon>Bacillati</taxon>
        <taxon>Actinomycetota</taxon>
        <taxon>Actinomycetes</taxon>
        <taxon>Micrococcales</taxon>
        <taxon>Intrasporangiaceae</taxon>
        <taxon>Marihabitans</taxon>
    </lineage>
</organism>
<dbReference type="Proteomes" id="UP000315628">
    <property type="component" value="Unassembled WGS sequence"/>
</dbReference>
<reference evidence="2 3" key="1">
    <citation type="submission" date="2019-06" db="EMBL/GenBank/DDBJ databases">
        <title>Sequencing the genomes of 1000 actinobacteria strains.</title>
        <authorList>
            <person name="Klenk H.-P."/>
        </authorList>
    </citation>
    <scope>NUCLEOTIDE SEQUENCE [LARGE SCALE GENOMIC DNA]</scope>
    <source>
        <strain evidence="2 3">DSM 18935</strain>
    </source>
</reference>
<keyword evidence="1" id="KW-0812">Transmembrane</keyword>
<sequence length="88" mass="8917">MTDLTPSQAERDQIETYDPVPTCARASTRRLGGRSIVEGWVGPGAHGLLVVGAITSILSPAAVGALVPTIGLVTVLVLVAAATLAVRA</sequence>
<comment type="caution">
    <text evidence="2">The sequence shown here is derived from an EMBL/GenBank/DDBJ whole genome shotgun (WGS) entry which is preliminary data.</text>
</comment>
<name>A0A560WEN4_9MICO</name>